<dbReference type="Proteomes" id="UP000830401">
    <property type="component" value="Chromosome"/>
</dbReference>
<dbReference type="EMBL" id="CP095061">
    <property type="protein sequence ID" value="UOQ67737.1"/>
    <property type="molecule type" value="Genomic_DNA"/>
</dbReference>
<organism evidence="1 2">
    <name type="scientific">Hymenobacter volaticus</name>
    <dbReference type="NCBI Taxonomy" id="2932254"/>
    <lineage>
        <taxon>Bacteria</taxon>
        <taxon>Pseudomonadati</taxon>
        <taxon>Bacteroidota</taxon>
        <taxon>Cytophagia</taxon>
        <taxon>Cytophagales</taxon>
        <taxon>Hymenobacteraceae</taxon>
        <taxon>Hymenobacter</taxon>
    </lineage>
</organism>
<evidence type="ECO:0008006" key="3">
    <source>
        <dbReference type="Google" id="ProtNLM"/>
    </source>
</evidence>
<dbReference type="RefSeq" id="WP_245123749.1">
    <property type="nucleotide sequence ID" value="NZ_CP095061.1"/>
</dbReference>
<gene>
    <name evidence="1" type="ORF">MUN86_07705</name>
</gene>
<evidence type="ECO:0000313" key="2">
    <source>
        <dbReference type="Proteomes" id="UP000830401"/>
    </source>
</evidence>
<sequence>MEDFAVVSQKLIPLSDPIQWQAALQNVPHAFGHTWESCYAMHLTTGYPTNLHVWQSSEAKVVFPLAERTYQGYTDVVTPYGFSGFVGTGTFVNFMLAWRRFAVQTGYVCGYIALNPVLGTQVELNLEDIFVPNRLYVVNLQLSVNELYQKLSQNRKRQLKDFENQKHLYSFDKLALKDFFISNYHSFFASKTAANIYNFSLLTLSALVDNEKVLLIGYTENSQVKAVVVLAYTDYMGEYLFNLSLPGYENQTTPLLWHSALCLKEKGIPYLNLGGGVNPGDSIASFKQRFGPLDLPLRCLKQVYREKLYNTLCEQAKVDPADRTGYFPAYRRFSQKI</sequence>
<dbReference type="SUPFAM" id="SSF55729">
    <property type="entry name" value="Acyl-CoA N-acyltransferases (Nat)"/>
    <property type="match status" value="1"/>
</dbReference>
<name>A0ABY4GA02_9BACT</name>
<protein>
    <recommendedName>
        <fullName evidence="3">GNAT family N-acetyltransferase</fullName>
    </recommendedName>
</protein>
<dbReference type="InterPro" id="IPR016181">
    <property type="entry name" value="Acyl_CoA_acyltransferase"/>
</dbReference>
<reference evidence="1" key="1">
    <citation type="submission" date="2022-04" db="EMBL/GenBank/DDBJ databases">
        <title>Hymenobacter sp. isolated from the air.</title>
        <authorList>
            <person name="Won M."/>
            <person name="Lee C.-M."/>
            <person name="Woen H.-Y."/>
            <person name="Kwon S.-W."/>
        </authorList>
    </citation>
    <scope>NUCLEOTIDE SEQUENCE</scope>
    <source>
        <strain evidence="1">5420S-77</strain>
    </source>
</reference>
<proteinExistence type="predicted"/>
<accession>A0ABY4GA02</accession>
<keyword evidence="2" id="KW-1185">Reference proteome</keyword>
<dbReference type="Gene3D" id="3.40.630.30">
    <property type="match status" value="1"/>
</dbReference>
<evidence type="ECO:0000313" key="1">
    <source>
        <dbReference type="EMBL" id="UOQ67737.1"/>
    </source>
</evidence>